<accession>A0ABR0RGM3</accession>
<dbReference type="GeneID" id="90002102"/>
<dbReference type="EMBL" id="JAVHJV010000011">
    <property type="protein sequence ID" value="KAK5939349.1"/>
    <property type="molecule type" value="Genomic_DNA"/>
</dbReference>
<name>A0ABR0RGM3_9EURO</name>
<feature type="compositionally biased region" description="Basic residues" evidence="1">
    <location>
        <begin position="104"/>
        <end position="125"/>
    </location>
</feature>
<evidence type="ECO:0000313" key="2">
    <source>
        <dbReference type="EMBL" id="KAK5939349.1"/>
    </source>
</evidence>
<proteinExistence type="predicted"/>
<comment type="caution">
    <text evidence="2">The sequence shown here is derived from an EMBL/GenBank/DDBJ whole genome shotgun (WGS) entry which is preliminary data.</text>
</comment>
<organism evidence="2 3">
    <name type="scientific">Knufia obscura</name>
    <dbReference type="NCBI Taxonomy" id="1635080"/>
    <lineage>
        <taxon>Eukaryota</taxon>
        <taxon>Fungi</taxon>
        <taxon>Dikarya</taxon>
        <taxon>Ascomycota</taxon>
        <taxon>Pezizomycotina</taxon>
        <taxon>Eurotiomycetes</taxon>
        <taxon>Chaetothyriomycetidae</taxon>
        <taxon>Chaetothyriales</taxon>
        <taxon>Trichomeriaceae</taxon>
        <taxon>Knufia</taxon>
    </lineage>
</organism>
<sequence>MARNTRSAAKQRAAQSPTEQPPAHHATVGQATEDEETTHPETTTSVSIPRYARSARPGRPPKLRSASPTYQPTSPTATNAPPSPPAFVPTSPTAQTHSVPIKRSSSHSTKRRIQKWTANPRHHKPSPNPVDRSEMTTPLVYHAILRRSHTRSKALRISNARFVDYEDRDLVDAWAVRKLGTRILEFWEEKLGDAGKEEEDGDVEMEMEIEGWVEEDEDGGCFVGVYEEMTRVMRRSEM</sequence>
<evidence type="ECO:0000256" key="1">
    <source>
        <dbReference type="SAM" id="MobiDB-lite"/>
    </source>
</evidence>
<protein>
    <submittedName>
        <fullName evidence="2">Uncharacterized protein</fullName>
    </submittedName>
</protein>
<gene>
    <name evidence="2" type="ORF">PMZ80_008653</name>
</gene>
<dbReference type="Proteomes" id="UP001334248">
    <property type="component" value="Unassembled WGS sequence"/>
</dbReference>
<keyword evidence="3" id="KW-1185">Reference proteome</keyword>
<feature type="compositionally biased region" description="Polar residues" evidence="1">
    <location>
        <begin position="1"/>
        <end position="18"/>
    </location>
</feature>
<feature type="region of interest" description="Disordered" evidence="1">
    <location>
        <begin position="1"/>
        <end position="134"/>
    </location>
</feature>
<reference evidence="2 3" key="1">
    <citation type="journal article" date="2023" name="Res Sq">
        <title>Genomic and morphological characterization of Knufia obscura isolated from the Mars 2020 spacecraft assembly facility.</title>
        <authorList>
            <person name="Chander A.M."/>
            <person name="Teixeira M.M."/>
            <person name="Singh N.K."/>
            <person name="Williams M.P."/>
            <person name="Parker C.W."/>
            <person name="Leo P."/>
            <person name="Stajich J.E."/>
            <person name="Torok T."/>
            <person name="Tighe S."/>
            <person name="Mason C.E."/>
            <person name="Venkateswaran K."/>
        </authorList>
    </citation>
    <scope>NUCLEOTIDE SEQUENCE [LARGE SCALE GENOMIC DNA]</scope>
    <source>
        <strain evidence="2 3">CCFEE 5817</strain>
    </source>
</reference>
<dbReference type="RefSeq" id="XP_064727439.1">
    <property type="nucleotide sequence ID" value="XM_064877052.1"/>
</dbReference>
<evidence type="ECO:0000313" key="3">
    <source>
        <dbReference type="Proteomes" id="UP001334248"/>
    </source>
</evidence>